<dbReference type="SUPFAM" id="SSF55394">
    <property type="entry name" value="Bactericidal permeability-increasing protein, BPI"/>
    <property type="match status" value="2"/>
</dbReference>
<keyword evidence="3" id="KW-0732">Signal</keyword>
<dbReference type="PANTHER" id="PTHR10504:SF131">
    <property type="entry name" value="BPI2 DOMAIN-CONTAINING PROTEIN"/>
    <property type="match status" value="1"/>
</dbReference>
<accession>A0A7S3DGE9</accession>
<dbReference type="PANTHER" id="PTHR10504">
    <property type="entry name" value="BACTERICIDAL PERMEABILITY-INCREASING BPI PROTEIN-RELATED"/>
    <property type="match status" value="1"/>
</dbReference>
<dbReference type="SMART" id="SM00328">
    <property type="entry name" value="BPI1"/>
    <property type="match status" value="1"/>
</dbReference>
<feature type="domain" description="Lipid-binding serum glycoprotein C-terminal" evidence="5">
    <location>
        <begin position="269"/>
        <end position="477"/>
    </location>
</feature>
<dbReference type="InterPro" id="IPR017942">
    <property type="entry name" value="Lipid-bd_serum_glycop_N"/>
</dbReference>
<protein>
    <submittedName>
        <fullName evidence="6">Uncharacterized protein</fullName>
    </submittedName>
</protein>
<dbReference type="SMART" id="SM00329">
    <property type="entry name" value="BPI2"/>
    <property type="match status" value="1"/>
</dbReference>
<dbReference type="Gene3D" id="3.15.10.10">
    <property type="entry name" value="Bactericidal permeability-increasing protein, domain 1"/>
    <property type="match status" value="1"/>
</dbReference>
<evidence type="ECO:0000256" key="2">
    <source>
        <dbReference type="ARBA" id="ARBA00023157"/>
    </source>
</evidence>
<evidence type="ECO:0000259" key="4">
    <source>
        <dbReference type="SMART" id="SM00328"/>
    </source>
</evidence>
<sequence>MGKQLVFLTFALLFSSALSTSPGLEVTISEGVLSNAWQAGVKVALPHLQSLSIPKTSGKTKTSVGTFAYSVSDIKVTKLKCKSTSAKLKSGEGVDLSASGLTLTVTLKFSFKEESWPHIKTGASATVKVKDGSATLVGLPSSTKDGHLRLSLSKRSVSLGDFDISVDGSMSWLHNFVESLFKSEIKSECEKEIESAIDGQIPQLNTYLASLPTQYAIDMWQGSTVTVDYSVVNPPTITSSFMFLDALGGFSVDGKAKSCPYKAPAMPQVASGSDVQVYVADYVENCFLYSLHEGGLLTTTIDDSMVPSSSPIHLNTTDLQGLEPNLYAAYPNMLVEIVVRSTAAPTVHNTVNTTQISAPIALDWYAVLENGTNAFAFTLESNAQMSIDVEVSINADGNIFVTGTLQESSIVFTATKSDIGDVAVAGLNGLVQLGMQLGQTFLNKGYVVPPVNVKGVGTLKFSKPSITQENGYALASINVGIP</sequence>
<comment type="similarity">
    <text evidence="1">Belongs to the BPI/LBP/Plunc superfamily. BPI/LBP family.</text>
</comment>
<name>A0A7S3DGE9_9EUKA</name>
<proteinExistence type="inferred from homology"/>
<evidence type="ECO:0000256" key="1">
    <source>
        <dbReference type="ARBA" id="ARBA00007292"/>
    </source>
</evidence>
<dbReference type="AlphaFoldDB" id="A0A7S3DGE9"/>
<organism evidence="6">
    <name type="scientific">Palpitomonas bilix</name>
    <dbReference type="NCBI Taxonomy" id="652834"/>
    <lineage>
        <taxon>Eukaryota</taxon>
        <taxon>Eukaryota incertae sedis</taxon>
    </lineage>
</organism>
<dbReference type="Pfam" id="PF02886">
    <property type="entry name" value="LBP_BPI_CETP_C"/>
    <property type="match status" value="1"/>
</dbReference>
<dbReference type="InterPro" id="IPR001124">
    <property type="entry name" value="Lipid-bd_serum_glycop_C"/>
</dbReference>
<evidence type="ECO:0000256" key="3">
    <source>
        <dbReference type="SAM" id="SignalP"/>
    </source>
</evidence>
<evidence type="ECO:0000259" key="5">
    <source>
        <dbReference type="SMART" id="SM00329"/>
    </source>
</evidence>
<feature type="signal peptide" evidence="3">
    <location>
        <begin position="1"/>
        <end position="19"/>
    </location>
</feature>
<feature type="chain" id="PRO_5030867846" evidence="3">
    <location>
        <begin position="20"/>
        <end position="482"/>
    </location>
</feature>
<dbReference type="InterPro" id="IPR032942">
    <property type="entry name" value="BPI/LBP/Plunc"/>
</dbReference>
<dbReference type="InterPro" id="IPR017943">
    <property type="entry name" value="Bactericidal_perm-incr_a/b_dom"/>
</dbReference>
<keyword evidence="2" id="KW-1015">Disulfide bond</keyword>
<dbReference type="Gene3D" id="3.15.20.10">
    <property type="entry name" value="Bactericidal permeability-increasing protein, domain 2"/>
    <property type="match status" value="1"/>
</dbReference>
<reference evidence="6" key="1">
    <citation type="submission" date="2021-01" db="EMBL/GenBank/DDBJ databases">
        <authorList>
            <person name="Corre E."/>
            <person name="Pelletier E."/>
            <person name="Niang G."/>
            <person name="Scheremetjew M."/>
            <person name="Finn R."/>
            <person name="Kale V."/>
            <person name="Holt S."/>
            <person name="Cochrane G."/>
            <person name="Meng A."/>
            <person name="Brown T."/>
            <person name="Cohen L."/>
        </authorList>
    </citation>
    <scope>NUCLEOTIDE SEQUENCE</scope>
    <source>
        <strain evidence="6">NIES-2562</strain>
    </source>
</reference>
<dbReference type="Pfam" id="PF01273">
    <property type="entry name" value="LBP_BPI_CETP"/>
    <property type="match status" value="1"/>
</dbReference>
<dbReference type="EMBL" id="HBIB01027055">
    <property type="protein sequence ID" value="CAE0255303.1"/>
    <property type="molecule type" value="Transcribed_RNA"/>
</dbReference>
<gene>
    <name evidence="6" type="ORF">PBIL07802_LOCUS17557</name>
</gene>
<feature type="domain" description="Lipid-binding serum glycoprotein N-terminal" evidence="4">
    <location>
        <begin position="28"/>
        <end position="263"/>
    </location>
</feature>
<dbReference type="GO" id="GO:0008289">
    <property type="term" value="F:lipid binding"/>
    <property type="evidence" value="ECO:0007669"/>
    <property type="project" value="InterPro"/>
</dbReference>
<evidence type="ECO:0000313" key="6">
    <source>
        <dbReference type="EMBL" id="CAE0255303.1"/>
    </source>
</evidence>